<feature type="domain" description="Metallo-beta-lactamase" evidence="8">
    <location>
        <begin position="31"/>
        <end position="237"/>
    </location>
</feature>
<dbReference type="SUPFAM" id="SSF56281">
    <property type="entry name" value="Metallo-hydrolase/oxidoreductase"/>
    <property type="match status" value="1"/>
</dbReference>
<evidence type="ECO:0000256" key="2">
    <source>
        <dbReference type="ARBA" id="ARBA00001947"/>
    </source>
</evidence>
<dbReference type="Pfam" id="PF00753">
    <property type="entry name" value="Lactamase_B"/>
    <property type="match status" value="1"/>
</dbReference>
<evidence type="ECO:0000256" key="4">
    <source>
        <dbReference type="ARBA" id="ARBA00013131"/>
    </source>
</evidence>
<dbReference type="HOGENOM" id="CLU_030571_3_2_5"/>
<evidence type="ECO:0000313" key="9">
    <source>
        <dbReference type="EMBL" id="AIC29558.1"/>
    </source>
</evidence>
<dbReference type="AlphaFoldDB" id="A0A060I314"/>
<evidence type="ECO:0000313" key="10">
    <source>
        <dbReference type="Proteomes" id="UP000027180"/>
    </source>
</evidence>
<dbReference type="InterPro" id="IPR001279">
    <property type="entry name" value="Metallo-B-lactamas"/>
</dbReference>
<organism evidence="9 10">
    <name type="scientific">Rhizobium etli bv. mimosae str. IE4771</name>
    <dbReference type="NCBI Taxonomy" id="1432050"/>
    <lineage>
        <taxon>Bacteria</taxon>
        <taxon>Pseudomonadati</taxon>
        <taxon>Pseudomonadota</taxon>
        <taxon>Alphaproteobacteria</taxon>
        <taxon>Hyphomicrobiales</taxon>
        <taxon>Rhizobiaceae</taxon>
        <taxon>Rhizobium/Agrobacterium group</taxon>
        <taxon>Rhizobium</taxon>
    </lineage>
</organism>
<dbReference type="CDD" id="cd07729">
    <property type="entry name" value="AHL_lactonase_MBL-fold"/>
    <property type="match status" value="1"/>
</dbReference>
<reference evidence="9 10" key="1">
    <citation type="submission" date="2013-12" db="EMBL/GenBank/DDBJ databases">
        <title>Complete genome sequence of Rhizobium etli bv. mimosae IE4771.</title>
        <authorList>
            <person name="Bustos P."/>
            <person name="Santamaria R.I."/>
            <person name="Lozano L."/>
            <person name="Ormeno-Orrillo E."/>
            <person name="Rogel M.A."/>
            <person name="Romero D."/>
            <person name="Cevallos M.A."/>
            <person name="Martinez-Romero E."/>
            <person name="Gonzalez V."/>
        </authorList>
    </citation>
    <scope>NUCLEOTIDE SEQUENCE [LARGE SCALE GENOMIC DNA]</scope>
    <source>
        <strain evidence="9 10">IE4771</strain>
        <plasmid evidence="10">Plasmid pRetIE4771a</plasmid>
    </source>
</reference>
<proteinExistence type="inferred from homology"/>
<evidence type="ECO:0000256" key="6">
    <source>
        <dbReference type="ARBA" id="ARBA00022801"/>
    </source>
</evidence>
<sequence length="253" mass="27801">MKMHFLEGGRLRMRRSIYVPGAPKEEAIELPVHATLMRHPQGNVLFDSGCNPEAAIDPGARWGGLSKVMTPIFSPEQTVVHQLKTLALEPEDIDVVICSHLHPDHCGCNSYFQRATILCHEAEAQAATASGAENQGYLRGEWDQSRGFQTFNAEHDVFGDGRIVLLPMPGHTPGMTVARVELEKDGLFILASDAAPLQTNIDTGIAPKNTWNIELAAEALARLKALRERGATIISGHDDTQWQGLRKGVEFYV</sequence>
<dbReference type="RefSeq" id="WP_040139938.1">
    <property type="nucleotide sequence ID" value="NZ_CP006987.1"/>
</dbReference>
<evidence type="ECO:0000256" key="7">
    <source>
        <dbReference type="ARBA" id="ARBA00022833"/>
    </source>
</evidence>
<comment type="cofactor">
    <cofactor evidence="2">
        <name>Zn(2+)</name>
        <dbReference type="ChEBI" id="CHEBI:29105"/>
    </cofactor>
</comment>
<dbReference type="Proteomes" id="UP000027180">
    <property type="component" value="Plasmid pRetIE4771a"/>
</dbReference>
<dbReference type="PANTHER" id="PTHR42978:SF2">
    <property type="entry name" value="102 KBASES UNSTABLE REGION: FROM 1 TO 119443"/>
    <property type="match status" value="1"/>
</dbReference>
<dbReference type="GO" id="GO:0046872">
    <property type="term" value="F:metal ion binding"/>
    <property type="evidence" value="ECO:0007669"/>
    <property type="project" value="UniProtKB-KW"/>
</dbReference>
<keyword evidence="7" id="KW-0862">Zinc</keyword>
<dbReference type="SMART" id="SM00849">
    <property type="entry name" value="Lactamase_B"/>
    <property type="match status" value="1"/>
</dbReference>
<comment type="catalytic activity">
    <reaction evidence="1">
        <text>an N-acyl-L-homoserine lactone + H2O = an N-acyl-L-homoserine + H(+)</text>
        <dbReference type="Rhea" id="RHEA:22576"/>
        <dbReference type="ChEBI" id="CHEBI:15377"/>
        <dbReference type="ChEBI" id="CHEBI:15378"/>
        <dbReference type="ChEBI" id="CHEBI:55474"/>
        <dbReference type="ChEBI" id="CHEBI:58921"/>
        <dbReference type="EC" id="3.1.1.81"/>
    </reaction>
</comment>
<gene>
    <name evidence="9" type="ORF">IE4771_PA00052</name>
</gene>
<keyword evidence="9" id="KW-0614">Plasmid</keyword>
<evidence type="ECO:0000256" key="3">
    <source>
        <dbReference type="ARBA" id="ARBA00007749"/>
    </source>
</evidence>
<dbReference type="InterPro" id="IPR051013">
    <property type="entry name" value="MBL_superfamily_lactonases"/>
</dbReference>
<dbReference type="EC" id="3.1.1.81" evidence="4"/>
<evidence type="ECO:0000259" key="8">
    <source>
        <dbReference type="SMART" id="SM00849"/>
    </source>
</evidence>
<name>A0A060I314_RHIET</name>
<dbReference type="Gene3D" id="3.60.15.10">
    <property type="entry name" value="Ribonuclease Z/Hydroxyacylglutathione hydrolase-like"/>
    <property type="match status" value="1"/>
</dbReference>
<accession>A0A060I314</accession>
<geneLocation type="plasmid" evidence="9 10">
    <name>pRetIE4771a</name>
</geneLocation>
<evidence type="ECO:0000256" key="1">
    <source>
        <dbReference type="ARBA" id="ARBA00000450"/>
    </source>
</evidence>
<protein>
    <recommendedName>
        <fullName evidence="4">quorum-quenching N-acyl-homoserine lactonase</fullName>
        <ecNumber evidence="4">3.1.1.81</ecNumber>
    </recommendedName>
</protein>
<evidence type="ECO:0000256" key="5">
    <source>
        <dbReference type="ARBA" id="ARBA00022723"/>
    </source>
</evidence>
<dbReference type="PANTHER" id="PTHR42978">
    <property type="entry name" value="QUORUM-QUENCHING LACTONASE YTNP-RELATED-RELATED"/>
    <property type="match status" value="1"/>
</dbReference>
<dbReference type="KEGG" id="rei:IE4771_PA00052"/>
<keyword evidence="5" id="KW-0479">Metal-binding</keyword>
<comment type="similarity">
    <text evidence="3">Belongs to the metallo-beta-lactamase superfamily.</text>
</comment>
<dbReference type="GO" id="GO:0102007">
    <property type="term" value="F:acyl-L-homoserine-lactone lactonohydrolase activity"/>
    <property type="evidence" value="ECO:0007669"/>
    <property type="project" value="UniProtKB-EC"/>
</dbReference>
<dbReference type="InterPro" id="IPR036866">
    <property type="entry name" value="RibonucZ/Hydroxyglut_hydro"/>
</dbReference>
<dbReference type="EMBL" id="CP006987">
    <property type="protein sequence ID" value="AIC29558.1"/>
    <property type="molecule type" value="Genomic_DNA"/>
</dbReference>
<dbReference type="OrthoDB" id="9773738at2"/>
<keyword evidence="6 9" id="KW-0378">Hydrolase</keyword>